<dbReference type="Proteomes" id="UP000481872">
    <property type="component" value="Unassembled WGS sequence"/>
</dbReference>
<evidence type="ECO:0000256" key="5">
    <source>
        <dbReference type="ARBA" id="ARBA00023136"/>
    </source>
</evidence>
<dbReference type="SFLD" id="SFLDG00002">
    <property type="entry name" value="C1.7:_P-type_atpase_like"/>
    <property type="match status" value="1"/>
</dbReference>
<dbReference type="SFLD" id="SFLDS00003">
    <property type="entry name" value="Haloacid_Dehalogenase"/>
    <property type="match status" value="1"/>
</dbReference>
<reference evidence="8 9" key="1">
    <citation type="submission" date="2020-02" db="EMBL/GenBank/DDBJ databases">
        <title>Genome assembly of a novel Clostridium senegalense strain.</title>
        <authorList>
            <person name="Gupta T.B."/>
            <person name="Jauregui R."/>
            <person name="Maclean P."/>
            <person name="Nawarathana A."/>
            <person name="Brightwell G."/>
        </authorList>
    </citation>
    <scope>NUCLEOTIDE SEQUENCE [LARGE SCALE GENOMIC DNA]</scope>
    <source>
        <strain evidence="8 9">AGRFS4</strain>
    </source>
</reference>
<dbReference type="RefSeq" id="WP_199869570.1">
    <property type="nucleotide sequence ID" value="NZ_JAAGPU010000008.1"/>
</dbReference>
<dbReference type="Pfam" id="PF00122">
    <property type="entry name" value="E1-E2_ATPase"/>
    <property type="match status" value="1"/>
</dbReference>
<dbReference type="InterPro" id="IPR059000">
    <property type="entry name" value="ATPase_P-type_domA"/>
</dbReference>
<evidence type="ECO:0000256" key="6">
    <source>
        <dbReference type="SAM" id="Phobius"/>
    </source>
</evidence>
<sequence>MEGKLKGLNDKDVEERIKRGKVNNIPKPPSRTLAQILRANILTSYNILNISLAVLLILIGSPKDAVFIVIVIANIILGAFQEIHAKKILERLAVINSKRAYVIRNGKTKNITADEIVIDDIMILKTGDQILVDCEVIQDVEMEVDESMITGESDSILKQNGSKLLSGSVVTAGQCYAVARCVGEETYAAKLANEARKFKLINSELQKSTGKIFKIIMWMILPLGVLLTTSQLMSGNESWKSALIGSVTGIIGMIPEGLILLTSTTFVVAVIRLSKLHTLVQELPATEVLARVDVLCLDKTGTITKGDLKVSEIIALKENNIKDVEKYTSAIAYSFLGGNQTNKAILDKFKENPNLKVKSKIPFSSKRKWTAVEFEDEGAWVLGAPEVILKEGYVNIAKCVKSAAEAGKRILLLAKFNGEILNENLNGNVQGVGLVFLEDIIRDNAEEAIDYFEKENVKIKIISGDNPITVSAIAKKVGIKNGEKYIDSRLLPESEEELAKVVEATCVFGRVTPHQKRRIVKALKSNEHTVAMTGDGVNDVLALKEADCGIAMASGADATKAVAQLVLMNSDFASLPSVVTEGRQLINNLEKVSELFLSKIVYFIIMCISFSLLRLPFPITPFQLTLIGSITIGIPSFFLALAPNKERIKKNFLKRVLQVSIPNGVMIGISTTIAFLVGFHSGLSMKQSSSLSLVVFTALSLFVVFKVSRPLNLYRILILFGMVLLFIGAFTIPFVRNLFDIAPFVTTKANGMLIITIIGTLGMIFIPKIVKKIMNKPQVC</sequence>
<keyword evidence="3" id="KW-1278">Translocase</keyword>
<dbReference type="SFLD" id="SFLDF00027">
    <property type="entry name" value="p-type_atpase"/>
    <property type="match status" value="1"/>
</dbReference>
<evidence type="ECO:0000256" key="1">
    <source>
        <dbReference type="ARBA" id="ARBA00004141"/>
    </source>
</evidence>
<dbReference type="AlphaFoldDB" id="A0A6M0H1K5"/>
<feature type="transmembrane region" description="Helical" evidence="6">
    <location>
        <begin position="37"/>
        <end position="59"/>
    </location>
</feature>
<keyword evidence="5 6" id="KW-0472">Membrane</keyword>
<keyword evidence="2 6" id="KW-0812">Transmembrane</keyword>
<feature type="transmembrane region" description="Helical" evidence="6">
    <location>
        <begin position="623"/>
        <end position="642"/>
    </location>
</feature>
<dbReference type="InterPro" id="IPR036412">
    <property type="entry name" value="HAD-like_sf"/>
</dbReference>
<dbReference type="Gene3D" id="1.20.1110.10">
    <property type="entry name" value="Calcium-transporting ATPase, transmembrane domain"/>
    <property type="match status" value="1"/>
</dbReference>
<feature type="transmembrane region" description="Helical" evidence="6">
    <location>
        <begin position="65"/>
        <end position="83"/>
    </location>
</feature>
<dbReference type="PANTHER" id="PTHR42861">
    <property type="entry name" value="CALCIUM-TRANSPORTING ATPASE"/>
    <property type="match status" value="1"/>
</dbReference>
<feature type="transmembrane region" description="Helical" evidence="6">
    <location>
        <begin position="689"/>
        <end position="707"/>
    </location>
</feature>
<evidence type="ECO:0000259" key="7">
    <source>
        <dbReference type="Pfam" id="PF00122"/>
    </source>
</evidence>
<dbReference type="InterPro" id="IPR008250">
    <property type="entry name" value="ATPase_P-typ_transduc_dom_A_sf"/>
</dbReference>
<dbReference type="GO" id="GO:0016020">
    <property type="term" value="C:membrane"/>
    <property type="evidence" value="ECO:0007669"/>
    <property type="project" value="UniProtKB-SubCell"/>
</dbReference>
<comment type="caution">
    <text evidence="8">The sequence shown here is derived from an EMBL/GenBank/DDBJ whole genome shotgun (WGS) entry which is preliminary data.</text>
</comment>
<feature type="transmembrane region" description="Helical" evidence="6">
    <location>
        <begin position="714"/>
        <end position="735"/>
    </location>
</feature>
<feature type="transmembrane region" description="Helical" evidence="6">
    <location>
        <begin position="600"/>
        <end position="617"/>
    </location>
</feature>
<dbReference type="PROSITE" id="PS00154">
    <property type="entry name" value="ATPASE_E1_E2"/>
    <property type="match status" value="1"/>
</dbReference>
<dbReference type="InterPro" id="IPR018303">
    <property type="entry name" value="ATPase_P-typ_P_site"/>
</dbReference>
<gene>
    <name evidence="8" type="ORF">G3M99_06320</name>
</gene>
<dbReference type="SUPFAM" id="SSF81653">
    <property type="entry name" value="Calcium ATPase, transduction domain A"/>
    <property type="match status" value="1"/>
</dbReference>
<dbReference type="Gene3D" id="3.40.50.1000">
    <property type="entry name" value="HAD superfamily/HAD-like"/>
    <property type="match status" value="1"/>
</dbReference>
<evidence type="ECO:0000313" key="8">
    <source>
        <dbReference type="EMBL" id="NEU04479.1"/>
    </source>
</evidence>
<dbReference type="SUPFAM" id="SSF56784">
    <property type="entry name" value="HAD-like"/>
    <property type="match status" value="1"/>
</dbReference>
<keyword evidence="9" id="KW-1185">Reference proteome</keyword>
<evidence type="ECO:0000256" key="2">
    <source>
        <dbReference type="ARBA" id="ARBA00022692"/>
    </source>
</evidence>
<dbReference type="InterPro" id="IPR023299">
    <property type="entry name" value="ATPase_P-typ_cyto_dom_N"/>
</dbReference>
<evidence type="ECO:0000256" key="4">
    <source>
        <dbReference type="ARBA" id="ARBA00022989"/>
    </source>
</evidence>
<dbReference type="CDD" id="cd02609">
    <property type="entry name" value="P-type_ATPase"/>
    <property type="match status" value="1"/>
</dbReference>
<feature type="transmembrane region" description="Helical" evidence="6">
    <location>
        <begin position="246"/>
        <end position="271"/>
    </location>
</feature>
<dbReference type="GO" id="GO:0016887">
    <property type="term" value="F:ATP hydrolysis activity"/>
    <property type="evidence" value="ECO:0007669"/>
    <property type="project" value="InterPro"/>
</dbReference>
<dbReference type="SUPFAM" id="SSF81665">
    <property type="entry name" value="Calcium ATPase, transmembrane domain M"/>
    <property type="match status" value="1"/>
</dbReference>
<dbReference type="Gene3D" id="2.70.150.10">
    <property type="entry name" value="Calcium-transporting ATPase, cytoplasmic transduction domain A"/>
    <property type="match status" value="1"/>
</dbReference>
<evidence type="ECO:0000313" key="9">
    <source>
        <dbReference type="Proteomes" id="UP000481872"/>
    </source>
</evidence>
<dbReference type="NCBIfam" id="TIGR01494">
    <property type="entry name" value="ATPase_P-type"/>
    <property type="match status" value="2"/>
</dbReference>
<feature type="transmembrane region" description="Helical" evidence="6">
    <location>
        <begin position="741"/>
        <end position="766"/>
    </location>
</feature>
<feature type="transmembrane region" description="Helical" evidence="6">
    <location>
        <begin position="215"/>
        <end position="234"/>
    </location>
</feature>
<dbReference type="InterPro" id="IPR001757">
    <property type="entry name" value="P_typ_ATPase"/>
</dbReference>
<dbReference type="PRINTS" id="PR00120">
    <property type="entry name" value="HATPASE"/>
</dbReference>
<name>A0A6M0H1K5_9CLOT</name>
<feature type="transmembrane region" description="Helical" evidence="6">
    <location>
        <begin position="663"/>
        <end position="683"/>
    </location>
</feature>
<dbReference type="Pfam" id="PF00702">
    <property type="entry name" value="Hydrolase"/>
    <property type="match status" value="1"/>
</dbReference>
<feature type="domain" description="P-type ATPase A" evidence="7">
    <location>
        <begin position="97"/>
        <end position="194"/>
    </location>
</feature>
<evidence type="ECO:0000256" key="3">
    <source>
        <dbReference type="ARBA" id="ARBA00022967"/>
    </source>
</evidence>
<comment type="subcellular location">
    <subcellularLocation>
        <location evidence="1">Membrane</location>
        <topology evidence="1">Multi-pass membrane protein</topology>
    </subcellularLocation>
</comment>
<dbReference type="InterPro" id="IPR023214">
    <property type="entry name" value="HAD_sf"/>
</dbReference>
<dbReference type="Gene3D" id="3.40.1110.10">
    <property type="entry name" value="Calcium-transporting ATPase, cytoplasmic domain N"/>
    <property type="match status" value="1"/>
</dbReference>
<dbReference type="EMBL" id="JAAGPU010000008">
    <property type="protein sequence ID" value="NEU04479.1"/>
    <property type="molecule type" value="Genomic_DNA"/>
</dbReference>
<proteinExistence type="predicted"/>
<dbReference type="PRINTS" id="PR00119">
    <property type="entry name" value="CATATPASE"/>
</dbReference>
<dbReference type="GO" id="GO:0005524">
    <property type="term" value="F:ATP binding"/>
    <property type="evidence" value="ECO:0007669"/>
    <property type="project" value="InterPro"/>
</dbReference>
<dbReference type="InterPro" id="IPR044492">
    <property type="entry name" value="P_typ_ATPase_HD_dom"/>
</dbReference>
<protein>
    <submittedName>
        <fullName evidence="8">HAD-IC family P-type ATPase</fullName>
    </submittedName>
</protein>
<dbReference type="InterPro" id="IPR023298">
    <property type="entry name" value="ATPase_P-typ_TM_dom_sf"/>
</dbReference>
<keyword evidence="4 6" id="KW-1133">Transmembrane helix</keyword>
<organism evidence="8 9">
    <name type="scientific">Clostridium senegalense</name>
    <dbReference type="NCBI Taxonomy" id="1465809"/>
    <lineage>
        <taxon>Bacteria</taxon>
        <taxon>Bacillati</taxon>
        <taxon>Bacillota</taxon>
        <taxon>Clostridia</taxon>
        <taxon>Eubacteriales</taxon>
        <taxon>Clostridiaceae</taxon>
        <taxon>Clostridium</taxon>
    </lineage>
</organism>
<accession>A0A6M0H1K5</accession>